<protein>
    <submittedName>
        <fullName evidence="1">Terminal repeat-encoded protein</fullName>
    </submittedName>
</protein>
<name>W0TWP1_9CAUD</name>
<reference evidence="1 2" key="1">
    <citation type="submission" date="2014-01" db="EMBL/GenBank/DDBJ databases">
        <title>Genomic analysis and determination of host recognition proteins in staphylococcal Twort-like phages.</title>
        <authorList>
            <person name="Takeuchi I."/>
            <person name="Osada K."/>
            <person name="Asakawa H."/>
            <person name="Miyanaga K."/>
            <person name="Tanji Y."/>
        </authorList>
    </citation>
    <scope>NUCLEOTIDE SEQUENCE [LARGE SCALE GENOMIC DNA]</scope>
    <source>
        <strain evidence="1">PhiSA012</strain>
    </source>
</reference>
<sequence length="115" mass="13785">MIVIYSDESRDYLRDEFLPWLNDRDRYLKYYKNELPEDIDSSYVVSVVYCRDMEGLMNRKDILIGNSYREPVAVLGVPEFFGNYSNYYYYKGEHISKHDLGEIIRLKAWQRMGGD</sequence>
<dbReference type="GeneID" id="18500294"/>
<dbReference type="RefSeq" id="YP_009006870.1">
    <property type="nucleotide sequence ID" value="NC_023573.1"/>
</dbReference>
<proteinExistence type="predicted"/>
<accession>W0TWP1</accession>
<organism evidence="1 2">
    <name type="scientific">Staphylococcus phage phiSA12</name>
    <dbReference type="NCBI Taxonomy" id="1450142"/>
    <lineage>
        <taxon>Viruses</taxon>
        <taxon>Duplodnaviria</taxon>
        <taxon>Heunggongvirae</taxon>
        <taxon>Uroviricota</taxon>
        <taxon>Caudoviricetes</taxon>
        <taxon>Herelleviridae</taxon>
        <taxon>Twortvirinae</taxon>
        <taxon>Kayvirus</taxon>
        <taxon>Kayvirus SA12</taxon>
    </lineage>
</organism>
<evidence type="ECO:0000313" key="1">
    <source>
        <dbReference type="EMBL" id="BAO47246.1"/>
    </source>
</evidence>
<dbReference type="EMBL" id="AB903967">
    <property type="protein sequence ID" value="BAO47246.1"/>
    <property type="molecule type" value="Genomic_DNA"/>
</dbReference>
<keyword evidence="2" id="KW-1185">Reference proteome</keyword>
<dbReference type="KEGG" id="vg:18500294"/>
<dbReference type="OrthoDB" id="18147at10239"/>
<evidence type="ECO:0000313" key="2">
    <source>
        <dbReference type="Proteomes" id="UP000019126"/>
    </source>
</evidence>
<dbReference type="Proteomes" id="UP000019126">
    <property type="component" value="Segment"/>
</dbReference>